<dbReference type="AlphaFoldDB" id="A0A4U7AZV3"/>
<evidence type="ECO:0000313" key="1">
    <source>
        <dbReference type="EMBL" id="TKX22220.1"/>
    </source>
</evidence>
<dbReference type="PANTHER" id="PTHR46082">
    <property type="entry name" value="ATP/GTP-BINDING PROTEIN-RELATED"/>
    <property type="match status" value="1"/>
</dbReference>
<organism evidence="1 2">
    <name type="scientific">Elsinoe australis</name>
    <dbReference type="NCBI Taxonomy" id="40998"/>
    <lineage>
        <taxon>Eukaryota</taxon>
        <taxon>Fungi</taxon>
        <taxon>Dikarya</taxon>
        <taxon>Ascomycota</taxon>
        <taxon>Pezizomycotina</taxon>
        <taxon>Dothideomycetes</taxon>
        <taxon>Dothideomycetidae</taxon>
        <taxon>Myriangiales</taxon>
        <taxon>Elsinoaceae</taxon>
        <taxon>Elsinoe</taxon>
    </lineage>
</organism>
<proteinExistence type="predicted"/>
<dbReference type="SUPFAM" id="SSF52540">
    <property type="entry name" value="P-loop containing nucleoside triphosphate hydrolases"/>
    <property type="match status" value="1"/>
</dbReference>
<dbReference type="InterPro" id="IPR053137">
    <property type="entry name" value="NLR-like"/>
</dbReference>
<evidence type="ECO:0000313" key="2">
    <source>
        <dbReference type="Proteomes" id="UP000308133"/>
    </source>
</evidence>
<dbReference type="GO" id="GO:0043531">
    <property type="term" value="F:ADP binding"/>
    <property type="evidence" value="ECO:0007669"/>
    <property type="project" value="InterPro"/>
</dbReference>
<comment type="caution">
    <text evidence="1">The sequence shown here is derived from an EMBL/GenBank/DDBJ whole genome shotgun (WGS) entry which is preliminary data.</text>
</comment>
<dbReference type="Proteomes" id="UP000308133">
    <property type="component" value="Unassembled WGS sequence"/>
</dbReference>
<dbReference type="InterPro" id="IPR027417">
    <property type="entry name" value="P-loop_NTPase"/>
</dbReference>
<dbReference type="PANTHER" id="PTHR46082:SF6">
    <property type="entry name" value="AAA+ ATPASE DOMAIN-CONTAINING PROTEIN-RELATED"/>
    <property type="match status" value="1"/>
</dbReference>
<name>A0A4U7AZV3_9PEZI</name>
<gene>
    <name evidence="1" type="ORF">C1H76_5509</name>
</gene>
<reference evidence="1 2" key="1">
    <citation type="submission" date="2018-02" db="EMBL/GenBank/DDBJ databases">
        <title>Draft genome sequences of Elsinoe sp., causing black scab on jojoba.</title>
        <authorList>
            <person name="Stodart B."/>
            <person name="Jeffress S."/>
            <person name="Ash G."/>
            <person name="Arun Chinnappa K."/>
        </authorList>
    </citation>
    <scope>NUCLEOTIDE SEQUENCE [LARGE SCALE GENOMIC DNA]</scope>
    <source>
        <strain evidence="1 2">Hillstone_2</strain>
    </source>
</reference>
<accession>A0A4U7AZV3</accession>
<sequence>MDLKVSDNEDVRVVVQRRLSSLNAGNGIMVVDNADDETVLLGDDTAQAISTFLPSSDKGRILYTTSNQQVALNLQCSETVQIDQMNFEEGLFLLRKSAVGRTLASNDPAVGELLEKLTYLPLAISQAGAFMAKNKTNPAEYLELLQATAEDEIYLLSRAFPDKHRYDTSNNAVATTWLVSFNQIREKHPQASELLLAMSFYEHKAIPWSLLPPLVLASQMVDAIGTLEAYAFLSVNEGKTLTEAGHKDDLLDMHRLVHLAAKIWRQNLQDDVH</sequence>
<protein>
    <submittedName>
        <fullName evidence="1">NB-ARC domain-containing protein</fullName>
    </submittedName>
</protein>
<dbReference type="EMBL" id="PTQR01000068">
    <property type="protein sequence ID" value="TKX22220.1"/>
    <property type="molecule type" value="Genomic_DNA"/>
</dbReference>